<feature type="domain" description="Alpha/beta hydrolase fold-3" evidence="3">
    <location>
        <begin position="183"/>
        <end position="421"/>
    </location>
</feature>
<dbReference type="AlphaFoldDB" id="A0A0A1TQP3"/>
<keyword evidence="1" id="KW-0378">Hydrolase</keyword>
<dbReference type="SUPFAM" id="SSF53474">
    <property type="entry name" value="alpha/beta-Hydrolases"/>
    <property type="match status" value="1"/>
</dbReference>
<dbReference type="PANTHER" id="PTHR48081">
    <property type="entry name" value="AB HYDROLASE SUPERFAMILY PROTEIN C4A8.06C"/>
    <property type="match status" value="1"/>
</dbReference>
<protein>
    <recommendedName>
        <fullName evidence="3">Alpha/beta hydrolase fold-3 domain-containing protein</fullName>
    </recommendedName>
</protein>
<dbReference type="InterPro" id="IPR050300">
    <property type="entry name" value="GDXG_lipolytic_enzyme"/>
</dbReference>
<evidence type="ECO:0000313" key="5">
    <source>
        <dbReference type="Proteomes" id="UP000039046"/>
    </source>
</evidence>
<dbReference type="STRING" id="1531966.A0A0A1TQP3"/>
<gene>
    <name evidence="4" type="ORF">VHEMI09751</name>
</gene>
<evidence type="ECO:0000259" key="3">
    <source>
        <dbReference type="Pfam" id="PF07859"/>
    </source>
</evidence>
<evidence type="ECO:0000313" key="4">
    <source>
        <dbReference type="EMBL" id="CEJ94205.1"/>
    </source>
</evidence>
<dbReference type="EMBL" id="CDHN01000006">
    <property type="protein sequence ID" value="CEJ94205.1"/>
    <property type="molecule type" value="Genomic_DNA"/>
</dbReference>
<dbReference type="InterPro" id="IPR029058">
    <property type="entry name" value="AB_hydrolase_fold"/>
</dbReference>
<keyword evidence="2" id="KW-0472">Membrane</keyword>
<keyword evidence="5" id="KW-1185">Reference proteome</keyword>
<sequence>MAAAESTGTKASSTKSRQGMAAQGLKLVIAIAFAVPAALFAIVGHPFGVGKGSKHHNLRGNLFVSVLRALLASGKWAPGASMTNMQKVTGLGADIKGKRWIAPYTAPAPPEDSCRDVVMGAIERLMPDKKHARATTAAEIVSVEGEWQGVRPNVDDNEPEPKIPDSEKYQRLVEACTTKATTLYFHGGGYHFGDPGTHRKTTLKLAELSGGRVFSVRYRLAPQNAFPAALIDALVSYLTLLYPPPDALHEPISAQDIVISGDSAGGHLSACLVQLLLELRRSKTTVKWYGKQRDIPLPAGLALNSPWLDIGLHLVQLGDQQRIKHDYLRVPDAKKNWTYRIAHEAGVWPPVVPRENLIVEDHLLTHPLVSLITADWEGCPPVYVCTGWEILSVEDAFFAKKLHSIGVPIQFEDYEGMPHCFGMTLKGNGSDKCLASWSKFIRTAVENPGSISSSATCIKAKSLEEIPLQFDELSTISQKQAEAVIFTE</sequence>
<name>A0A0A1TQP3_9HYPO</name>
<dbReference type="GO" id="GO:0016787">
    <property type="term" value="F:hydrolase activity"/>
    <property type="evidence" value="ECO:0007669"/>
    <property type="project" value="UniProtKB-KW"/>
</dbReference>
<accession>A0A0A1TQP3</accession>
<evidence type="ECO:0000256" key="1">
    <source>
        <dbReference type="ARBA" id="ARBA00022801"/>
    </source>
</evidence>
<feature type="transmembrane region" description="Helical" evidence="2">
    <location>
        <begin position="25"/>
        <end position="47"/>
    </location>
</feature>
<evidence type="ECO:0000256" key="2">
    <source>
        <dbReference type="SAM" id="Phobius"/>
    </source>
</evidence>
<organism evidence="4 5">
    <name type="scientific">[Torrubiella] hemipterigena</name>
    <dbReference type="NCBI Taxonomy" id="1531966"/>
    <lineage>
        <taxon>Eukaryota</taxon>
        <taxon>Fungi</taxon>
        <taxon>Dikarya</taxon>
        <taxon>Ascomycota</taxon>
        <taxon>Pezizomycotina</taxon>
        <taxon>Sordariomycetes</taxon>
        <taxon>Hypocreomycetidae</taxon>
        <taxon>Hypocreales</taxon>
        <taxon>Clavicipitaceae</taxon>
        <taxon>Clavicipitaceae incertae sedis</taxon>
        <taxon>'Torrubiella' clade</taxon>
    </lineage>
</organism>
<dbReference type="Gene3D" id="3.40.50.1820">
    <property type="entry name" value="alpha/beta hydrolase"/>
    <property type="match status" value="1"/>
</dbReference>
<dbReference type="Pfam" id="PF07859">
    <property type="entry name" value="Abhydrolase_3"/>
    <property type="match status" value="1"/>
</dbReference>
<proteinExistence type="predicted"/>
<dbReference type="Proteomes" id="UP000039046">
    <property type="component" value="Unassembled WGS sequence"/>
</dbReference>
<dbReference type="PANTHER" id="PTHR48081:SF25">
    <property type="entry name" value="PUTATIVE (AFU_ORTHOLOGUE AFUA_3G11560)-RELATED"/>
    <property type="match status" value="1"/>
</dbReference>
<dbReference type="OrthoDB" id="5354320at2759"/>
<keyword evidence="2" id="KW-0812">Transmembrane</keyword>
<reference evidence="4 5" key="1">
    <citation type="journal article" date="2015" name="Genome Announc.">
        <title>Draft Genome Sequence and Gene Annotation of the Entomopathogenic Fungus Verticillium hemipterigenum.</title>
        <authorList>
            <person name="Horn F."/>
            <person name="Habel A."/>
            <person name="Scharf D.H."/>
            <person name="Dworschak J."/>
            <person name="Brakhage A.A."/>
            <person name="Guthke R."/>
            <person name="Hertweck C."/>
            <person name="Linde J."/>
        </authorList>
    </citation>
    <scope>NUCLEOTIDE SEQUENCE [LARGE SCALE GENOMIC DNA]</scope>
</reference>
<dbReference type="InterPro" id="IPR013094">
    <property type="entry name" value="AB_hydrolase_3"/>
</dbReference>
<keyword evidence="2" id="KW-1133">Transmembrane helix</keyword>